<gene>
    <name evidence="1" type="ORF">GCM10010515_57150</name>
</gene>
<name>A0A918NMY6_9ACTN</name>
<evidence type="ECO:0000313" key="2">
    <source>
        <dbReference type="Proteomes" id="UP000645555"/>
    </source>
</evidence>
<protein>
    <recommendedName>
        <fullName evidence="3">DUF4238 domain-containing protein</fullName>
    </recommendedName>
</protein>
<dbReference type="AlphaFoldDB" id="A0A918NMY6"/>
<keyword evidence="2" id="KW-1185">Reference proteome</keyword>
<evidence type="ECO:0008006" key="3">
    <source>
        <dbReference type="Google" id="ProtNLM"/>
    </source>
</evidence>
<dbReference type="Pfam" id="PF14022">
    <property type="entry name" value="DUF4238"/>
    <property type="match status" value="1"/>
</dbReference>
<dbReference type="Proteomes" id="UP000645555">
    <property type="component" value="Unassembled WGS sequence"/>
</dbReference>
<reference evidence="1" key="1">
    <citation type="journal article" date="2014" name="Int. J. Syst. Evol. Microbiol.">
        <title>Complete genome sequence of Corynebacterium casei LMG S-19264T (=DSM 44701T), isolated from a smear-ripened cheese.</title>
        <authorList>
            <consortium name="US DOE Joint Genome Institute (JGI-PGF)"/>
            <person name="Walter F."/>
            <person name="Albersmeier A."/>
            <person name="Kalinowski J."/>
            <person name="Ruckert C."/>
        </authorList>
    </citation>
    <scope>NUCLEOTIDE SEQUENCE</scope>
    <source>
        <strain evidence="1">JCM 4956</strain>
    </source>
</reference>
<reference evidence="1" key="2">
    <citation type="submission" date="2020-09" db="EMBL/GenBank/DDBJ databases">
        <authorList>
            <person name="Sun Q."/>
            <person name="Ohkuma M."/>
        </authorList>
    </citation>
    <scope>NUCLEOTIDE SEQUENCE</scope>
    <source>
        <strain evidence="1">JCM 4956</strain>
    </source>
</reference>
<accession>A0A918NMY6</accession>
<evidence type="ECO:0000313" key="1">
    <source>
        <dbReference type="EMBL" id="GGX82066.1"/>
    </source>
</evidence>
<organism evidence="1 2">
    <name type="scientific">Streptomyces fructofermentans</name>
    <dbReference type="NCBI Taxonomy" id="152141"/>
    <lineage>
        <taxon>Bacteria</taxon>
        <taxon>Bacillati</taxon>
        <taxon>Actinomycetota</taxon>
        <taxon>Actinomycetes</taxon>
        <taxon>Kitasatosporales</taxon>
        <taxon>Streptomycetaceae</taxon>
        <taxon>Streptomyces</taxon>
    </lineage>
</organism>
<proteinExistence type="predicted"/>
<dbReference type="EMBL" id="BMWD01000023">
    <property type="protein sequence ID" value="GGX82066.1"/>
    <property type="molecule type" value="Genomic_DNA"/>
</dbReference>
<comment type="caution">
    <text evidence="1">The sequence shown here is derived from an EMBL/GenBank/DDBJ whole genome shotgun (WGS) entry which is preliminary data.</text>
</comment>
<dbReference type="InterPro" id="IPR025332">
    <property type="entry name" value="DUF4238"/>
</dbReference>
<sequence length="350" mass="39686">MEWRLVSSVPNPWGQIPVSDGGQDLNPRVQEYMARVAAAAVRRDCASRRHHYVPKAYLRAWSPDGKRVRVLDTVNGLDRLLGLRDTCVRENFYRVTDPQHGPHNQAEAMLSVIDDETARLLRLLRAWEPGDDVEFDDFMSLAVVLAFQRNRTPQRKRLLEAQDAWMRIRGGQEVPELTSTEFVKKVFRSAYRAADEHSTRQLELWDDPQARLITSDQPVLMSFGSISRTPSTLTSRYLWWPLSPSRMLVLSQGLCGRKVVHRTLGRRDVDRLRAAVIKNAEAAVIALPNDTDLPAGRRLARRPQLSLACEPVDPQARKCRIELGCGYGTQTLDRVCQPLCAMVGGRRTAK</sequence>